<name>A0A9X3R420_ALCXX</name>
<organism evidence="1 2">
    <name type="scientific">Alcaligenes xylosoxydans xylosoxydans</name>
    <name type="common">Achromobacter xylosoxidans</name>
    <dbReference type="NCBI Taxonomy" id="85698"/>
    <lineage>
        <taxon>Bacteria</taxon>
        <taxon>Pseudomonadati</taxon>
        <taxon>Pseudomonadota</taxon>
        <taxon>Betaproteobacteria</taxon>
        <taxon>Burkholderiales</taxon>
        <taxon>Alcaligenaceae</taxon>
        <taxon>Achromobacter</taxon>
    </lineage>
</organism>
<proteinExistence type="predicted"/>
<protein>
    <submittedName>
        <fullName evidence="1">Uncharacterized protein</fullName>
    </submittedName>
</protein>
<sequence>MRTSASLGIYWTFVDKNSGEIYQEEVPGLIFFGYWKEGYSSDVAKNISSFKSIWADFSEIKVREWVGEDLSNLSFEMKINLWPTEGRWKESVEASLRWFVNRGALISWCGGELSSPSLDVFCPDCHAGSIYAAYCNSVGFICGSSLNSEYRDVDVVDVEKFMRVLEK</sequence>
<dbReference type="RefSeq" id="WP_131728741.1">
    <property type="nucleotide sequence ID" value="NZ_CYTI01000018.1"/>
</dbReference>
<accession>A0A9X3R420</accession>
<reference evidence="1" key="1">
    <citation type="submission" date="2022-12" db="EMBL/GenBank/DDBJ databases">
        <authorList>
            <person name="Voronina O.L."/>
            <person name="Kunda M.S."/>
            <person name="Ryzhova N."/>
            <person name="Aksenova E.I."/>
        </authorList>
    </citation>
    <scope>NUCLEOTIDE SEQUENCE</scope>
    <source>
        <strain evidence="1">SCCH136:Ach223948</strain>
    </source>
</reference>
<dbReference type="EMBL" id="JAPZVI010000002">
    <property type="protein sequence ID" value="MCZ8400610.1"/>
    <property type="molecule type" value="Genomic_DNA"/>
</dbReference>
<comment type="caution">
    <text evidence="1">The sequence shown here is derived from an EMBL/GenBank/DDBJ whole genome shotgun (WGS) entry which is preliminary data.</text>
</comment>
<evidence type="ECO:0000313" key="1">
    <source>
        <dbReference type="EMBL" id="MCZ8400610.1"/>
    </source>
</evidence>
<gene>
    <name evidence="1" type="ORF">O9570_04105</name>
</gene>
<evidence type="ECO:0000313" key="2">
    <source>
        <dbReference type="Proteomes" id="UP001141992"/>
    </source>
</evidence>
<dbReference type="AlphaFoldDB" id="A0A9X3R420"/>
<dbReference type="Proteomes" id="UP001141992">
    <property type="component" value="Unassembled WGS sequence"/>
</dbReference>